<comment type="caution">
    <text evidence="9">The sequence shown here is derived from an EMBL/GenBank/DDBJ whole genome shotgun (WGS) entry which is preliminary data.</text>
</comment>
<evidence type="ECO:0000256" key="5">
    <source>
        <dbReference type="ARBA" id="ARBA00022989"/>
    </source>
</evidence>
<evidence type="ECO:0000313" key="10">
    <source>
        <dbReference type="Proteomes" id="UP000469724"/>
    </source>
</evidence>
<dbReference type="CDD" id="cd06261">
    <property type="entry name" value="TM_PBP2"/>
    <property type="match status" value="1"/>
</dbReference>
<feature type="transmembrane region" description="Helical" evidence="7">
    <location>
        <begin position="63"/>
        <end position="83"/>
    </location>
</feature>
<reference evidence="9 10" key="1">
    <citation type="submission" date="2020-02" db="EMBL/GenBank/DDBJ databases">
        <title>Comparative genomics of sulfur disproportionating microorganisms.</title>
        <authorList>
            <person name="Ward L.M."/>
            <person name="Bertran E."/>
            <person name="Johnston D.T."/>
        </authorList>
    </citation>
    <scope>NUCLEOTIDE SEQUENCE [LARGE SCALE GENOMIC DNA]</scope>
    <source>
        <strain evidence="9 10">DSM 3696</strain>
    </source>
</reference>
<dbReference type="Gene3D" id="1.10.3720.10">
    <property type="entry name" value="MetI-like"/>
    <property type="match status" value="1"/>
</dbReference>
<dbReference type="PROSITE" id="PS50928">
    <property type="entry name" value="ABC_TM1"/>
    <property type="match status" value="1"/>
</dbReference>
<dbReference type="Proteomes" id="UP000469724">
    <property type="component" value="Unassembled WGS sequence"/>
</dbReference>
<keyword evidence="2 7" id="KW-0813">Transport</keyword>
<dbReference type="InterPro" id="IPR000515">
    <property type="entry name" value="MetI-like"/>
</dbReference>
<sequence length="259" mass="26646">MMRLAGRLLPLFLLAAWEALCRTGVIDSRFVPAPSAILACLAAPGTAGDMLGQMGLTLRRTLLGFALGGAAGLCLGLACGALRRLDETLSPLIELLRPVPSVAVIPVAILFLGLGDALNVAVTAFACSWPVFVAGRDAVRAVEPLRLDTARLCGLTRGRRFLAVILPASLPGAVTGLRTALGIAVAVAVGSEMAASSDGLGHLAMAASFSRQQALAFAAVLAMGLVGGACAFGFSSLLRLAGRFWPGLFRVQTRLGEKP</sequence>
<evidence type="ECO:0000256" key="4">
    <source>
        <dbReference type="ARBA" id="ARBA00022692"/>
    </source>
</evidence>
<dbReference type="EMBL" id="JAAGRQ010000005">
    <property type="protein sequence ID" value="NDY55464.1"/>
    <property type="molecule type" value="Genomic_DNA"/>
</dbReference>
<name>A0A7K3NGY6_9BACT</name>
<feature type="transmembrane region" description="Helical" evidence="7">
    <location>
        <begin position="103"/>
        <end position="127"/>
    </location>
</feature>
<dbReference type="RefSeq" id="WP_163300521.1">
    <property type="nucleotide sequence ID" value="NZ_JAAGRQ010000005.1"/>
</dbReference>
<evidence type="ECO:0000256" key="2">
    <source>
        <dbReference type="ARBA" id="ARBA00022448"/>
    </source>
</evidence>
<keyword evidence="10" id="KW-1185">Reference proteome</keyword>
<comment type="subcellular location">
    <subcellularLocation>
        <location evidence="1 7">Cell membrane</location>
        <topology evidence="1 7">Multi-pass membrane protein</topology>
    </subcellularLocation>
</comment>
<organism evidence="9 10">
    <name type="scientific">Desulfolutivibrio sulfodismutans</name>
    <dbReference type="NCBI Taxonomy" id="63561"/>
    <lineage>
        <taxon>Bacteria</taxon>
        <taxon>Pseudomonadati</taxon>
        <taxon>Thermodesulfobacteriota</taxon>
        <taxon>Desulfovibrionia</taxon>
        <taxon>Desulfovibrionales</taxon>
        <taxon>Desulfovibrionaceae</taxon>
        <taxon>Desulfolutivibrio</taxon>
    </lineage>
</organism>
<dbReference type="GO" id="GO:0005886">
    <property type="term" value="C:plasma membrane"/>
    <property type="evidence" value="ECO:0007669"/>
    <property type="project" value="UniProtKB-SubCell"/>
</dbReference>
<evidence type="ECO:0000259" key="8">
    <source>
        <dbReference type="PROSITE" id="PS50928"/>
    </source>
</evidence>
<dbReference type="AlphaFoldDB" id="A0A7K3NGY6"/>
<keyword evidence="6 7" id="KW-0472">Membrane</keyword>
<evidence type="ECO:0000313" key="9">
    <source>
        <dbReference type="EMBL" id="NDY55464.1"/>
    </source>
</evidence>
<feature type="transmembrane region" description="Helical" evidence="7">
    <location>
        <begin position="161"/>
        <end position="189"/>
    </location>
</feature>
<feature type="domain" description="ABC transmembrane type-1" evidence="8">
    <location>
        <begin position="54"/>
        <end position="238"/>
    </location>
</feature>
<protein>
    <submittedName>
        <fullName evidence="9">ABC transporter permease</fullName>
    </submittedName>
</protein>
<gene>
    <name evidence="9" type="ORF">G3N56_01730</name>
</gene>
<keyword evidence="5 7" id="KW-1133">Transmembrane helix</keyword>
<feature type="transmembrane region" description="Helical" evidence="7">
    <location>
        <begin position="215"/>
        <end position="240"/>
    </location>
</feature>
<dbReference type="Pfam" id="PF00528">
    <property type="entry name" value="BPD_transp_1"/>
    <property type="match status" value="1"/>
</dbReference>
<proteinExistence type="inferred from homology"/>
<dbReference type="SUPFAM" id="SSF161098">
    <property type="entry name" value="MetI-like"/>
    <property type="match status" value="1"/>
</dbReference>
<dbReference type="InterPro" id="IPR035906">
    <property type="entry name" value="MetI-like_sf"/>
</dbReference>
<comment type="similarity">
    <text evidence="7">Belongs to the binding-protein-dependent transport system permease family.</text>
</comment>
<evidence type="ECO:0000256" key="3">
    <source>
        <dbReference type="ARBA" id="ARBA00022475"/>
    </source>
</evidence>
<dbReference type="PANTHER" id="PTHR30151">
    <property type="entry name" value="ALKANE SULFONATE ABC TRANSPORTER-RELATED, MEMBRANE SUBUNIT"/>
    <property type="match status" value="1"/>
</dbReference>
<accession>A0A7K3NGY6</accession>
<keyword evidence="3" id="KW-1003">Cell membrane</keyword>
<evidence type="ECO:0000256" key="6">
    <source>
        <dbReference type="ARBA" id="ARBA00023136"/>
    </source>
</evidence>
<dbReference type="GO" id="GO:0055085">
    <property type="term" value="P:transmembrane transport"/>
    <property type="evidence" value="ECO:0007669"/>
    <property type="project" value="InterPro"/>
</dbReference>
<keyword evidence="4 7" id="KW-0812">Transmembrane</keyword>
<evidence type="ECO:0000256" key="1">
    <source>
        <dbReference type="ARBA" id="ARBA00004651"/>
    </source>
</evidence>
<evidence type="ECO:0000256" key="7">
    <source>
        <dbReference type="RuleBase" id="RU363032"/>
    </source>
</evidence>
<dbReference type="PANTHER" id="PTHR30151:SF38">
    <property type="entry name" value="ALIPHATIC SULFONATES TRANSPORT PERMEASE PROTEIN SSUC-RELATED"/>
    <property type="match status" value="1"/>
</dbReference>